<dbReference type="RefSeq" id="WP_345390683.1">
    <property type="nucleotide sequence ID" value="NZ_BAABLA010000005.1"/>
</dbReference>
<name>A0ABW2C2W1_9PSEU</name>
<feature type="compositionally biased region" description="Polar residues" evidence="1">
    <location>
        <begin position="110"/>
        <end position="120"/>
    </location>
</feature>
<dbReference type="EMBL" id="JBHSXX010000001">
    <property type="protein sequence ID" value="MFC6868695.1"/>
    <property type="molecule type" value="Genomic_DNA"/>
</dbReference>
<dbReference type="Proteomes" id="UP001596337">
    <property type="component" value="Unassembled WGS sequence"/>
</dbReference>
<evidence type="ECO:0000313" key="2">
    <source>
        <dbReference type="EMBL" id="MFC6868695.1"/>
    </source>
</evidence>
<accession>A0ABW2C2W1</accession>
<proteinExistence type="predicted"/>
<sequence>MNAPARRSGGTPRASLSQLRDQLHVVVPALTVGEGHPQMGRLLAQLRTTAAGMAELLAAAEPAAQAAIGAGLEHAAAGEYNESRTEFLTAYRRLSILLHDHPDRRPSAVGESTQRWRPLR</sequence>
<keyword evidence="3" id="KW-1185">Reference proteome</keyword>
<protein>
    <submittedName>
        <fullName evidence="2">Uncharacterized protein</fullName>
    </submittedName>
</protein>
<gene>
    <name evidence="2" type="ORF">ACFQGD_16260</name>
</gene>
<evidence type="ECO:0000313" key="3">
    <source>
        <dbReference type="Proteomes" id="UP001596337"/>
    </source>
</evidence>
<feature type="region of interest" description="Disordered" evidence="1">
    <location>
        <begin position="101"/>
        <end position="120"/>
    </location>
</feature>
<evidence type="ECO:0000256" key="1">
    <source>
        <dbReference type="SAM" id="MobiDB-lite"/>
    </source>
</evidence>
<comment type="caution">
    <text evidence="2">The sequence shown here is derived from an EMBL/GenBank/DDBJ whole genome shotgun (WGS) entry which is preliminary data.</text>
</comment>
<reference evidence="3" key="1">
    <citation type="journal article" date="2019" name="Int. J. Syst. Evol. Microbiol.">
        <title>The Global Catalogue of Microorganisms (GCM) 10K type strain sequencing project: providing services to taxonomists for standard genome sequencing and annotation.</title>
        <authorList>
            <consortium name="The Broad Institute Genomics Platform"/>
            <consortium name="The Broad Institute Genome Sequencing Center for Infectious Disease"/>
            <person name="Wu L."/>
            <person name="Ma J."/>
        </authorList>
    </citation>
    <scope>NUCLEOTIDE SEQUENCE [LARGE SCALE GENOMIC DNA]</scope>
    <source>
        <strain evidence="3">KCTC 32255</strain>
    </source>
</reference>
<organism evidence="2 3">
    <name type="scientific">Haloechinothrix salitolerans</name>
    <dbReference type="NCBI Taxonomy" id="926830"/>
    <lineage>
        <taxon>Bacteria</taxon>
        <taxon>Bacillati</taxon>
        <taxon>Actinomycetota</taxon>
        <taxon>Actinomycetes</taxon>
        <taxon>Pseudonocardiales</taxon>
        <taxon>Pseudonocardiaceae</taxon>
        <taxon>Haloechinothrix</taxon>
    </lineage>
</organism>